<dbReference type="Pfam" id="PF22564">
    <property type="entry name" value="HAAS"/>
    <property type="match status" value="1"/>
</dbReference>
<sequence>MIQSKQDYLKQLSKQLGTHPEKKQIINEYDVHISEMMHEITTEEYMKVVVDRLGTPEEIADIWKEELSVTPNKTKWLFVLVNIVLFTSGAILTAVYNVFEWNMVEMVWSHLTDIPALIMMIYMLFWALLGYEIGKEFGHGGRTLLKKTFILSLIPNLTLMSLTVFQLIPYEWFQPLLNTKFIIACIVATGFLYPICLVGYKWGKKVALS</sequence>
<keyword evidence="1" id="KW-0812">Transmembrane</keyword>
<dbReference type="RefSeq" id="WP_153729186.1">
    <property type="nucleotide sequence ID" value="NZ_WJNH01000008.1"/>
</dbReference>
<feature type="transmembrane region" description="Helical" evidence="1">
    <location>
        <begin position="111"/>
        <end position="129"/>
    </location>
</feature>
<evidence type="ECO:0000313" key="3">
    <source>
        <dbReference type="Proteomes" id="UP000480185"/>
    </source>
</evidence>
<dbReference type="EMBL" id="WJNH01000008">
    <property type="protein sequence ID" value="MRG87298.1"/>
    <property type="molecule type" value="Genomic_DNA"/>
</dbReference>
<feature type="transmembrane region" description="Helical" evidence="1">
    <location>
        <begin position="76"/>
        <end position="99"/>
    </location>
</feature>
<protein>
    <recommendedName>
        <fullName evidence="4">DUF1700 domain-containing protein</fullName>
    </recommendedName>
</protein>
<feature type="transmembrane region" description="Helical" evidence="1">
    <location>
        <begin position="149"/>
        <end position="169"/>
    </location>
</feature>
<dbReference type="AlphaFoldDB" id="A0A6G1X917"/>
<keyword evidence="1" id="KW-1133">Transmembrane helix</keyword>
<feature type="transmembrane region" description="Helical" evidence="1">
    <location>
        <begin position="181"/>
        <end position="200"/>
    </location>
</feature>
<proteinExistence type="predicted"/>
<accession>A0A6G1X917</accession>
<keyword evidence="3" id="KW-1185">Reference proteome</keyword>
<organism evidence="2 3">
    <name type="scientific">Salinibacillus xinjiangensis</name>
    <dbReference type="NCBI Taxonomy" id="1229268"/>
    <lineage>
        <taxon>Bacteria</taxon>
        <taxon>Bacillati</taxon>
        <taxon>Bacillota</taxon>
        <taxon>Bacilli</taxon>
        <taxon>Bacillales</taxon>
        <taxon>Bacillaceae</taxon>
        <taxon>Salinibacillus</taxon>
    </lineage>
</organism>
<evidence type="ECO:0008006" key="4">
    <source>
        <dbReference type="Google" id="ProtNLM"/>
    </source>
</evidence>
<keyword evidence="1" id="KW-0472">Membrane</keyword>
<dbReference type="Proteomes" id="UP000480185">
    <property type="component" value="Unassembled WGS sequence"/>
</dbReference>
<gene>
    <name evidence="2" type="ORF">GH754_13440</name>
</gene>
<evidence type="ECO:0000313" key="2">
    <source>
        <dbReference type="EMBL" id="MRG87298.1"/>
    </source>
</evidence>
<reference evidence="2 3" key="1">
    <citation type="submission" date="2019-11" db="EMBL/GenBank/DDBJ databases">
        <authorList>
            <person name="Li J."/>
        </authorList>
    </citation>
    <scope>NUCLEOTIDE SEQUENCE [LARGE SCALE GENOMIC DNA]</scope>
    <source>
        <strain evidence="2 3">J4</strain>
    </source>
</reference>
<name>A0A6G1X917_9BACI</name>
<dbReference type="OrthoDB" id="2705958at2"/>
<evidence type="ECO:0000256" key="1">
    <source>
        <dbReference type="SAM" id="Phobius"/>
    </source>
</evidence>
<comment type="caution">
    <text evidence="2">The sequence shown here is derived from an EMBL/GenBank/DDBJ whole genome shotgun (WGS) entry which is preliminary data.</text>
</comment>